<dbReference type="Pfam" id="PF17801">
    <property type="entry name" value="Melibiase_C"/>
    <property type="match status" value="1"/>
</dbReference>
<reference evidence="8 9" key="1">
    <citation type="submission" date="2019-02" db="EMBL/GenBank/DDBJ databases">
        <title>Deep-cultivation of Planctomycetes and their phenomic and genomic characterization uncovers novel biology.</title>
        <authorList>
            <person name="Wiegand S."/>
            <person name="Jogler M."/>
            <person name="Boedeker C."/>
            <person name="Pinto D."/>
            <person name="Vollmers J."/>
            <person name="Rivas-Marin E."/>
            <person name="Kohn T."/>
            <person name="Peeters S.H."/>
            <person name="Heuer A."/>
            <person name="Rast P."/>
            <person name="Oberbeckmann S."/>
            <person name="Bunk B."/>
            <person name="Jeske O."/>
            <person name="Meyerdierks A."/>
            <person name="Storesund J.E."/>
            <person name="Kallscheuer N."/>
            <person name="Luecker S."/>
            <person name="Lage O.M."/>
            <person name="Pohl T."/>
            <person name="Merkel B.J."/>
            <person name="Hornburger P."/>
            <person name="Mueller R.-W."/>
            <person name="Bruemmer F."/>
            <person name="Labrenz M."/>
            <person name="Spormann A.M."/>
            <person name="Op Den Camp H."/>
            <person name="Overmann J."/>
            <person name="Amann R."/>
            <person name="Jetten M.S.M."/>
            <person name="Mascher T."/>
            <person name="Medema M.H."/>
            <person name="Devos D.P."/>
            <person name="Kaster A.-K."/>
            <person name="Ovreas L."/>
            <person name="Rohde M."/>
            <person name="Galperin M.Y."/>
            <person name="Jogler C."/>
        </authorList>
    </citation>
    <scope>NUCLEOTIDE SEQUENCE [LARGE SCALE GENOMIC DNA]</scope>
    <source>
        <strain evidence="8 9">Pla123a</strain>
    </source>
</reference>
<dbReference type="InterPro" id="IPR013780">
    <property type="entry name" value="Glyco_hydro_b"/>
</dbReference>
<proteinExistence type="inferred from homology"/>
<dbReference type="PRINTS" id="PR00740">
    <property type="entry name" value="GLHYDRLASE27"/>
</dbReference>
<organism evidence="8 9">
    <name type="scientific">Posidoniimonas polymericola</name>
    <dbReference type="NCBI Taxonomy" id="2528002"/>
    <lineage>
        <taxon>Bacteria</taxon>
        <taxon>Pseudomonadati</taxon>
        <taxon>Planctomycetota</taxon>
        <taxon>Planctomycetia</taxon>
        <taxon>Pirellulales</taxon>
        <taxon>Lacipirellulaceae</taxon>
        <taxon>Posidoniimonas</taxon>
    </lineage>
</organism>
<feature type="chain" id="PRO_5023129151" description="Alpha-galactosidase" evidence="6">
    <location>
        <begin position="24"/>
        <end position="453"/>
    </location>
</feature>
<evidence type="ECO:0000313" key="9">
    <source>
        <dbReference type="Proteomes" id="UP000318478"/>
    </source>
</evidence>
<dbReference type="AlphaFoldDB" id="A0A5C5YT14"/>
<dbReference type="PANTHER" id="PTHR11452:SF42">
    <property type="entry name" value="ALPHA-GALACTOSIDASE"/>
    <property type="match status" value="1"/>
</dbReference>
<protein>
    <recommendedName>
        <fullName evidence="5">Alpha-galactosidase</fullName>
        <ecNumber evidence="5">3.2.1.22</ecNumber>
    </recommendedName>
    <alternativeName>
        <fullName evidence="5">Melibiase</fullName>
    </alternativeName>
</protein>
<evidence type="ECO:0000256" key="2">
    <source>
        <dbReference type="ARBA" id="ARBA00022729"/>
    </source>
</evidence>
<keyword evidence="3 5" id="KW-0378">Hydrolase</keyword>
<dbReference type="Pfam" id="PF16499">
    <property type="entry name" value="Melibiase_2"/>
    <property type="match status" value="1"/>
</dbReference>
<dbReference type="InterPro" id="IPR002241">
    <property type="entry name" value="Glyco_hydro_27"/>
</dbReference>
<accession>A0A5C5YT14</accession>
<keyword evidence="4 5" id="KW-0326">Glycosidase</keyword>
<dbReference type="InterPro" id="IPR041233">
    <property type="entry name" value="Melibiase_C"/>
</dbReference>
<evidence type="ECO:0000256" key="6">
    <source>
        <dbReference type="SAM" id="SignalP"/>
    </source>
</evidence>
<dbReference type="InterPro" id="IPR017853">
    <property type="entry name" value="GH"/>
</dbReference>
<comment type="similarity">
    <text evidence="1 5">Belongs to the glycosyl hydrolase 27 family.</text>
</comment>
<keyword evidence="5" id="KW-1015">Disulfide bond</keyword>
<dbReference type="Gene3D" id="2.60.40.1180">
    <property type="entry name" value="Golgi alpha-mannosidase II"/>
    <property type="match status" value="1"/>
</dbReference>
<dbReference type="Gene3D" id="3.20.20.70">
    <property type="entry name" value="Aldolase class I"/>
    <property type="match status" value="1"/>
</dbReference>
<dbReference type="OrthoDB" id="9807519at2"/>
<dbReference type="RefSeq" id="WP_146585625.1">
    <property type="nucleotide sequence ID" value="NZ_SJPO01000003.1"/>
</dbReference>
<dbReference type="InterPro" id="IPR013785">
    <property type="entry name" value="Aldolase_TIM"/>
</dbReference>
<dbReference type="CDD" id="cd14792">
    <property type="entry name" value="GH27"/>
    <property type="match status" value="1"/>
</dbReference>
<name>A0A5C5YT14_9BACT</name>
<feature type="signal peptide" evidence="6">
    <location>
        <begin position="1"/>
        <end position="23"/>
    </location>
</feature>
<dbReference type="SUPFAM" id="SSF51445">
    <property type="entry name" value="(Trans)glycosidases"/>
    <property type="match status" value="1"/>
</dbReference>
<gene>
    <name evidence="8" type="primary">agaA</name>
    <name evidence="8" type="ORF">Pla123a_15930</name>
</gene>
<evidence type="ECO:0000256" key="1">
    <source>
        <dbReference type="ARBA" id="ARBA00009743"/>
    </source>
</evidence>
<comment type="catalytic activity">
    <reaction evidence="5">
        <text>Hydrolysis of terminal, non-reducing alpha-D-galactose residues in alpha-D-galactosides, including galactose oligosaccharides, galactomannans and galactolipids.</text>
        <dbReference type="EC" id="3.2.1.22"/>
    </reaction>
</comment>
<dbReference type="PANTHER" id="PTHR11452">
    <property type="entry name" value="ALPHA-GALACTOSIDASE/ALPHA-N-ACETYLGALACTOSAMINIDASE"/>
    <property type="match status" value="1"/>
</dbReference>
<comment type="caution">
    <text evidence="8">The sequence shown here is derived from an EMBL/GenBank/DDBJ whole genome shotgun (WGS) entry which is preliminary data.</text>
</comment>
<dbReference type="EC" id="3.2.1.22" evidence="5"/>
<keyword evidence="2 6" id="KW-0732">Signal</keyword>
<evidence type="ECO:0000256" key="4">
    <source>
        <dbReference type="ARBA" id="ARBA00023295"/>
    </source>
</evidence>
<evidence type="ECO:0000256" key="3">
    <source>
        <dbReference type="ARBA" id="ARBA00022801"/>
    </source>
</evidence>
<dbReference type="Proteomes" id="UP000318478">
    <property type="component" value="Unassembled WGS sequence"/>
</dbReference>
<dbReference type="GO" id="GO:0004557">
    <property type="term" value="F:alpha-galactosidase activity"/>
    <property type="evidence" value="ECO:0007669"/>
    <property type="project" value="UniProtKB-EC"/>
</dbReference>
<dbReference type="EMBL" id="SJPO01000003">
    <property type="protein sequence ID" value="TWT77797.1"/>
    <property type="molecule type" value="Genomic_DNA"/>
</dbReference>
<feature type="domain" description="Alpha galactosidase C-terminal" evidence="7">
    <location>
        <begin position="375"/>
        <end position="449"/>
    </location>
</feature>
<evidence type="ECO:0000259" key="7">
    <source>
        <dbReference type="Pfam" id="PF17801"/>
    </source>
</evidence>
<evidence type="ECO:0000313" key="8">
    <source>
        <dbReference type="EMBL" id="TWT77797.1"/>
    </source>
</evidence>
<keyword evidence="9" id="KW-1185">Reference proteome</keyword>
<evidence type="ECO:0000256" key="5">
    <source>
        <dbReference type="RuleBase" id="RU361168"/>
    </source>
</evidence>
<dbReference type="GO" id="GO:0005975">
    <property type="term" value="P:carbohydrate metabolic process"/>
    <property type="evidence" value="ECO:0007669"/>
    <property type="project" value="InterPro"/>
</dbReference>
<sequence precursor="true">MKSLALTIALLASSFGFVSPAAADETARFLQWAESPPMGWNSWDCFAATVNEQQTRANADVMAAKLKDFGWQYVVVDIQWYEPGANGFEYRAGAPLVMDEFGRLQPAVNRFPSADGGAGFRPLSDDVHGLGLKFGVHIMRGIPRLAVDRELPIKGTDLTAADIANKNSTCTWNSDMYGVDMSKPGAQEYYNSVYDLFAEWGVDYVKVDDLSRPYEDNLAEIEAIRHAIDQTGRPMVLSLSPGETPVDQGPHVERHANLWRISDDFWDHWPLLFDQFRRLDAWTPYRGPGHWPDADMLPLGALRQVSTSPHPKHTLFTKDEQHTLMNLWAIARSPLMMGGDLAQLDPFTESLLTNRRMIAVNQHSTNNRQLYRRGDQVAWIADAPGSGDKYLALFNTGGEATEVGVEFAELELPHKIRVEDLWQDAGQAAVHDAKFSAELPSHGSGLYRLSPAK</sequence>
<dbReference type="SUPFAM" id="SSF51011">
    <property type="entry name" value="Glycosyl hydrolase domain"/>
    <property type="match status" value="1"/>
</dbReference>